<gene>
    <name evidence="2" type="ORF">SAMN05192555_103291</name>
</gene>
<sequence length="176" mass="19398">MNLSRRQLLLGMSGLLMMPKTLLAQSSAGEPMHFARDILAIHSQHGPHKLEVELAESFTQRARGLMDRDELASDAGMLFLYSEPQSSRNGFWMYRTRIPLDIAFIDEQGRIVTIASMEPCTSSDPSQCPVTRPDARYVAALEVNAGYFVEHGIEEGDCVAVPGAALQCLAELDEAE</sequence>
<dbReference type="PANTHER" id="PTHR37953:SF1">
    <property type="entry name" value="UPF0127 PROTEIN MJ1496"/>
    <property type="match status" value="1"/>
</dbReference>
<dbReference type="STRING" id="48727.SAMN05192555_103291"/>
<dbReference type="RefSeq" id="WP_089657552.1">
    <property type="nucleotide sequence ID" value="NZ_FNGH01000003.1"/>
</dbReference>
<protein>
    <recommendedName>
        <fullName evidence="4">DUF192 domain-containing protein</fullName>
    </recommendedName>
</protein>
<feature type="signal peptide" evidence="1">
    <location>
        <begin position="1"/>
        <end position="24"/>
    </location>
</feature>
<keyword evidence="1" id="KW-0732">Signal</keyword>
<dbReference type="AlphaFoldDB" id="A0A1G9IW43"/>
<dbReference type="InterPro" id="IPR038695">
    <property type="entry name" value="Saro_0823-like_sf"/>
</dbReference>
<dbReference type="OrthoDB" id="5526466at2"/>
<keyword evidence="3" id="KW-1185">Reference proteome</keyword>
<dbReference type="InterPro" id="IPR003795">
    <property type="entry name" value="DUF192"/>
</dbReference>
<dbReference type="Gene3D" id="2.60.120.1140">
    <property type="entry name" value="Protein of unknown function DUF192"/>
    <property type="match status" value="1"/>
</dbReference>
<feature type="chain" id="PRO_5011621085" description="DUF192 domain-containing protein" evidence="1">
    <location>
        <begin position="25"/>
        <end position="176"/>
    </location>
</feature>
<accession>A0A1G9IW43</accession>
<dbReference type="EMBL" id="FNGH01000003">
    <property type="protein sequence ID" value="SDL29173.1"/>
    <property type="molecule type" value="Genomic_DNA"/>
</dbReference>
<evidence type="ECO:0000256" key="1">
    <source>
        <dbReference type="SAM" id="SignalP"/>
    </source>
</evidence>
<name>A0A1G9IW43_9GAMM</name>
<dbReference type="Proteomes" id="UP000199107">
    <property type="component" value="Unassembled WGS sequence"/>
</dbReference>
<evidence type="ECO:0008006" key="4">
    <source>
        <dbReference type="Google" id="ProtNLM"/>
    </source>
</evidence>
<proteinExistence type="predicted"/>
<dbReference type="Pfam" id="PF02643">
    <property type="entry name" value="DUF192"/>
    <property type="match status" value="1"/>
</dbReference>
<dbReference type="PANTHER" id="PTHR37953">
    <property type="entry name" value="UPF0127 PROTEIN MJ1496"/>
    <property type="match status" value="1"/>
</dbReference>
<organism evidence="2 3">
    <name type="scientific">Franzmannia pantelleriensis</name>
    <dbReference type="NCBI Taxonomy" id="48727"/>
    <lineage>
        <taxon>Bacteria</taxon>
        <taxon>Pseudomonadati</taxon>
        <taxon>Pseudomonadota</taxon>
        <taxon>Gammaproteobacteria</taxon>
        <taxon>Oceanospirillales</taxon>
        <taxon>Halomonadaceae</taxon>
        <taxon>Franzmannia</taxon>
    </lineage>
</organism>
<evidence type="ECO:0000313" key="2">
    <source>
        <dbReference type="EMBL" id="SDL29173.1"/>
    </source>
</evidence>
<evidence type="ECO:0000313" key="3">
    <source>
        <dbReference type="Proteomes" id="UP000199107"/>
    </source>
</evidence>
<reference evidence="3" key="1">
    <citation type="submission" date="2016-10" db="EMBL/GenBank/DDBJ databases">
        <authorList>
            <person name="Varghese N."/>
            <person name="Submissions S."/>
        </authorList>
    </citation>
    <scope>NUCLEOTIDE SEQUENCE [LARGE SCALE GENOMIC DNA]</scope>
    <source>
        <strain evidence="3">AAP</strain>
    </source>
</reference>